<evidence type="ECO:0000256" key="10">
    <source>
        <dbReference type="ARBA" id="ARBA00093678"/>
    </source>
</evidence>
<comment type="caution">
    <text evidence="12">The sequence shown here is derived from an EMBL/GenBank/DDBJ whole genome shotgun (WGS) entry which is preliminary data.</text>
</comment>
<keyword evidence="8" id="KW-0012">Acyltransferase</keyword>
<accession>A0AAN7P0U6</accession>
<dbReference type="Proteomes" id="UP001353858">
    <property type="component" value="Unassembled WGS sequence"/>
</dbReference>
<dbReference type="Pfam" id="PF03062">
    <property type="entry name" value="MBOAT"/>
    <property type="match status" value="1"/>
</dbReference>
<keyword evidence="7 11" id="KW-0472">Membrane</keyword>
<feature type="transmembrane region" description="Helical" evidence="11">
    <location>
        <begin position="352"/>
        <end position="380"/>
    </location>
</feature>
<dbReference type="EMBL" id="JARPUR010000006">
    <property type="protein sequence ID" value="KAK4874614.1"/>
    <property type="molecule type" value="Genomic_DNA"/>
</dbReference>
<evidence type="ECO:0000256" key="5">
    <source>
        <dbReference type="ARBA" id="ARBA00022692"/>
    </source>
</evidence>
<feature type="transmembrane region" description="Helical" evidence="11">
    <location>
        <begin position="400"/>
        <end position="423"/>
    </location>
</feature>
<proteinExistence type="inferred from homology"/>
<keyword evidence="4" id="KW-0808">Transferase</keyword>
<evidence type="ECO:0000256" key="1">
    <source>
        <dbReference type="ARBA" id="ARBA00004141"/>
    </source>
</evidence>
<dbReference type="GO" id="GO:0044233">
    <property type="term" value="C:mitochondria-associated endoplasmic reticulum membrane contact site"/>
    <property type="evidence" value="ECO:0007669"/>
    <property type="project" value="TreeGrafter"/>
</dbReference>
<organism evidence="12 13">
    <name type="scientific">Aquatica leii</name>
    <dbReference type="NCBI Taxonomy" id="1421715"/>
    <lineage>
        <taxon>Eukaryota</taxon>
        <taxon>Metazoa</taxon>
        <taxon>Ecdysozoa</taxon>
        <taxon>Arthropoda</taxon>
        <taxon>Hexapoda</taxon>
        <taxon>Insecta</taxon>
        <taxon>Pterygota</taxon>
        <taxon>Neoptera</taxon>
        <taxon>Endopterygota</taxon>
        <taxon>Coleoptera</taxon>
        <taxon>Polyphaga</taxon>
        <taxon>Elateriformia</taxon>
        <taxon>Elateroidea</taxon>
        <taxon>Lampyridae</taxon>
        <taxon>Luciolinae</taxon>
        <taxon>Aquatica</taxon>
    </lineage>
</organism>
<keyword evidence="5 11" id="KW-0812">Transmembrane</keyword>
<dbReference type="AlphaFoldDB" id="A0AAN7P0U6"/>
<evidence type="ECO:0000313" key="13">
    <source>
        <dbReference type="Proteomes" id="UP001353858"/>
    </source>
</evidence>
<evidence type="ECO:0000256" key="9">
    <source>
        <dbReference type="ARBA" id="ARBA00025707"/>
    </source>
</evidence>
<dbReference type="PANTHER" id="PTHR13906">
    <property type="entry name" value="PORCUPINE"/>
    <property type="match status" value="1"/>
</dbReference>
<feature type="transmembrane region" description="Helical" evidence="11">
    <location>
        <begin position="435"/>
        <end position="454"/>
    </location>
</feature>
<evidence type="ECO:0000256" key="2">
    <source>
        <dbReference type="ARBA" id="ARBA00005074"/>
    </source>
</evidence>
<dbReference type="GO" id="GO:0071617">
    <property type="term" value="F:lysophospholipid acyltransferase activity"/>
    <property type="evidence" value="ECO:0007669"/>
    <property type="project" value="TreeGrafter"/>
</dbReference>
<comment type="subcellular location">
    <subcellularLocation>
        <location evidence="1">Membrane</location>
        <topology evidence="1">Multi-pass membrane protein</topology>
    </subcellularLocation>
</comment>
<keyword evidence="6 11" id="KW-1133">Transmembrane helix</keyword>
<evidence type="ECO:0000256" key="6">
    <source>
        <dbReference type="ARBA" id="ARBA00022989"/>
    </source>
</evidence>
<keyword evidence="13" id="KW-1185">Reference proteome</keyword>
<feature type="transmembrane region" description="Helical" evidence="11">
    <location>
        <begin position="6"/>
        <end position="25"/>
    </location>
</feature>
<dbReference type="GO" id="GO:0030258">
    <property type="term" value="P:lipid modification"/>
    <property type="evidence" value="ECO:0007669"/>
    <property type="project" value="TreeGrafter"/>
</dbReference>
<evidence type="ECO:0000256" key="8">
    <source>
        <dbReference type="ARBA" id="ARBA00023315"/>
    </source>
</evidence>
<comment type="similarity">
    <text evidence="3">Belongs to the membrane-bound acyltransferase family.</text>
</comment>
<gene>
    <name evidence="12" type="ORF">RN001_013974</name>
</gene>
<sequence length="471" mass="55944">MDLDDIVYIVLLFVCFGFGYIYRQIQNIEQKKWIGSGLGLLIILLVSGYHICHPLFTFLINAFIILLLPKRSSHVISFAFTFLYLIFFRTTIYFGIPYPPAHTNMIQMILTLKLVGLAFEVNSSYLITRRIEEATSLEKSLEDESNIIDPSFIDIFHYTFNYIGLLTGPYYRYRTQRDFFNLPFSSYAKHTEESVKKLFYIPLYAFLFLWATYNWPLSYALSDEFYNDRSWLYRFWYCWPNFFIFRMRLYTAMLLSECICTMAGMGAYPSKCQSRPGQGPSTNFEEMKTIVQNPERLKTEKYNFQTIHNIDPYGSDFCTTFREGIKHWNICVQYWFAVNIYKRFPNKKFRTVTTMLLSAFWHGMYTGHYVCIGLAPFYLIIEDVYVKLFLKDNLGPSLHIWEWIIWFFKMLAFSYLSMAFTLLSLDHVIRYYSSVYYIGFIGFAVMYAVGIRMLKQTKIRNKNTEQAKKDF</sequence>
<feature type="transmembrane region" description="Helical" evidence="11">
    <location>
        <begin position="198"/>
        <end position="215"/>
    </location>
</feature>
<evidence type="ECO:0000313" key="12">
    <source>
        <dbReference type="EMBL" id="KAK4874614.1"/>
    </source>
</evidence>
<dbReference type="GO" id="GO:0016020">
    <property type="term" value="C:membrane"/>
    <property type="evidence" value="ECO:0007669"/>
    <property type="project" value="UniProtKB-SubCell"/>
</dbReference>
<evidence type="ECO:0000256" key="3">
    <source>
        <dbReference type="ARBA" id="ARBA00010323"/>
    </source>
</evidence>
<evidence type="ECO:0000256" key="11">
    <source>
        <dbReference type="SAM" id="Phobius"/>
    </source>
</evidence>
<evidence type="ECO:0000256" key="7">
    <source>
        <dbReference type="ARBA" id="ARBA00023136"/>
    </source>
</evidence>
<dbReference type="InterPro" id="IPR004299">
    <property type="entry name" value="MBOAT_fam"/>
</dbReference>
<dbReference type="InterPro" id="IPR049941">
    <property type="entry name" value="LPLAT_7/PORCN-like"/>
</dbReference>
<evidence type="ECO:0000256" key="4">
    <source>
        <dbReference type="ARBA" id="ARBA00022679"/>
    </source>
</evidence>
<protein>
    <recommendedName>
        <fullName evidence="10">Lysophospholipid acyltransferase 7</fullName>
    </recommendedName>
</protein>
<reference evidence="13" key="1">
    <citation type="submission" date="2023-01" db="EMBL/GenBank/DDBJ databases">
        <title>Key to firefly adult light organ development and bioluminescence: homeobox transcription factors regulate luciferase expression and transportation to peroxisome.</title>
        <authorList>
            <person name="Fu X."/>
        </authorList>
    </citation>
    <scope>NUCLEOTIDE SEQUENCE [LARGE SCALE GENOMIC DNA]</scope>
</reference>
<dbReference type="PANTHER" id="PTHR13906:SF16">
    <property type="entry name" value="LYSOPHOSPHOLIPID ACYLTRANSFERASE 7"/>
    <property type="match status" value="1"/>
</dbReference>
<feature type="transmembrane region" description="Helical" evidence="11">
    <location>
        <begin position="74"/>
        <end position="96"/>
    </location>
</feature>
<comment type="pathway">
    <text evidence="9">Phospholipid metabolism.</text>
</comment>
<dbReference type="GO" id="GO:0006661">
    <property type="term" value="P:phosphatidylinositol biosynthetic process"/>
    <property type="evidence" value="ECO:0007669"/>
    <property type="project" value="TreeGrafter"/>
</dbReference>
<name>A0AAN7P0U6_9COLE</name>
<feature type="transmembrane region" description="Helical" evidence="11">
    <location>
        <begin position="37"/>
        <end position="68"/>
    </location>
</feature>
<comment type="pathway">
    <text evidence="2">Lipid metabolism; phospholipid metabolism.</text>
</comment>